<dbReference type="RefSeq" id="WP_194502012.1">
    <property type="nucleotide sequence ID" value="NZ_JADIVZ010000001.1"/>
</dbReference>
<dbReference type="Proteomes" id="UP000656804">
    <property type="component" value="Unassembled WGS sequence"/>
</dbReference>
<dbReference type="EMBL" id="JADIVZ010000001">
    <property type="protein sequence ID" value="MBF4160840.1"/>
    <property type="molecule type" value="Genomic_DNA"/>
</dbReference>
<evidence type="ECO:0000313" key="1">
    <source>
        <dbReference type="EMBL" id="MBF4160840.1"/>
    </source>
</evidence>
<name>A0A930UXF3_9ACTN</name>
<reference evidence="1" key="1">
    <citation type="submission" date="2020-11" db="EMBL/GenBank/DDBJ databases">
        <title>Nocardioides sp. CBS4Y-1, whole genome shotgun sequence.</title>
        <authorList>
            <person name="Tuo L."/>
        </authorList>
    </citation>
    <scope>NUCLEOTIDE SEQUENCE</scope>
    <source>
        <strain evidence="1">CBS4Y-1</strain>
    </source>
</reference>
<gene>
    <name evidence="1" type="ORF">ISG29_04005</name>
</gene>
<accession>A0A930UXF3</accession>
<comment type="caution">
    <text evidence="1">The sequence shown here is derived from an EMBL/GenBank/DDBJ whole genome shotgun (WGS) entry which is preliminary data.</text>
</comment>
<organism evidence="1 2">
    <name type="scientific">Nocardioides acrostichi</name>
    <dbReference type="NCBI Taxonomy" id="2784339"/>
    <lineage>
        <taxon>Bacteria</taxon>
        <taxon>Bacillati</taxon>
        <taxon>Actinomycetota</taxon>
        <taxon>Actinomycetes</taxon>
        <taxon>Propionibacteriales</taxon>
        <taxon>Nocardioidaceae</taxon>
        <taxon>Nocardioides</taxon>
    </lineage>
</organism>
<protein>
    <submittedName>
        <fullName evidence="1">Uncharacterized protein</fullName>
    </submittedName>
</protein>
<dbReference type="AlphaFoldDB" id="A0A930UXF3"/>
<evidence type="ECO:0000313" key="2">
    <source>
        <dbReference type="Proteomes" id="UP000656804"/>
    </source>
</evidence>
<keyword evidence="2" id="KW-1185">Reference proteome</keyword>
<proteinExistence type="predicted"/>
<sequence length="240" mass="24300">MPAWIEPTLLALAVVALLGLVAAVVLGTVPLRGRRHARAAIACGVVGLVVLAGLETVPRVAAGHGVGDPCLGGAIDVSFAGRSVTQQLLTGGLEFDVHVTPQQLQTMVGERLAGSQVSDPTVRLAAGALEIDATVDSPLGSLPVVVRVAPESSGGGTRLALDSVSVGGQEIPKAALGMASQLGGAGDLLSGLDEGLAGAVGTDNELASCLDDLDLTRYLDSAVLERARIDQRGLDLRLRL</sequence>